<dbReference type="InterPro" id="IPR023410">
    <property type="entry name" value="14-3-3_domain"/>
</dbReference>
<dbReference type="PANTHER" id="PTHR18860">
    <property type="entry name" value="14-3-3 PROTEIN"/>
    <property type="match status" value="1"/>
</dbReference>
<dbReference type="OMA" id="NFAVYYH"/>
<organism evidence="4 5">
    <name type="scientific">Coniophora puteana (strain RWD-64-598)</name>
    <name type="common">Brown rot fungus</name>
    <dbReference type="NCBI Taxonomy" id="741705"/>
    <lineage>
        <taxon>Eukaryota</taxon>
        <taxon>Fungi</taxon>
        <taxon>Dikarya</taxon>
        <taxon>Basidiomycota</taxon>
        <taxon>Agaricomycotina</taxon>
        <taxon>Agaricomycetes</taxon>
        <taxon>Agaricomycetidae</taxon>
        <taxon>Boletales</taxon>
        <taxon>Coniophorineae</taxon>
        <taxon>Coniophoraceae</taxon>
        <taxon>Coniophora</taxon>
    </lineage>
</organism>
<dbReference type="AlphaFoldDB" id="A0A5M3MSC2"/>
<protein>
    <submittedName>
        <fullName evidence="4">14-3-3 protein</fullName>
    </submittedName>
</protein>
<evidence type="ECO:0000259" key="3">
    <source>
        <dbReference type="SMART" id="SM00101"/>
    </source>
</evidence>
<dbReference type="EMBL" id="JH711577">
    <property type="protein sequence ID" value="EIW82058.1"/>
    <property type="molecule type" value="Genomic_DNA"/>
</dbReference>
<dbReference type="Gene3D" id="1.20.190.20">
    <property type="entry name" value="14-3-3 domain"/>
    <property type="match status" value="1"/>
</dbReference>
<accession>A0A5M3MSC2</accession>
<dbReference type="PIRSF" id="PIRSF000868">
    <property type="entry name" value="14-3-3"/>
    <property type="match status" value="1"/>
</dbReference>
<comment type="similarity">
    <text evidence="1">Belongs to the 14-3-3 family.</text>
</comment>
<dbReference type="Pfam" id="PF00244">
    <property type="entry name" value="14-3-3"/>
    <property type="match status" value="1"/>
</dbReference>
<dbReference type="Proteomes" id="UP000053558">
    <property type="component" value="Unassembled WGS sequence"/>
</dbReference>
<dbReference type="InterPro" id="IPR036815">
    <property type="entry name" value="14-3-3_dom_sf"/>
</dbReference>
<feature type="site" description="Interaction with phosphoserine on interacting protein" evidence="2">
    <location>
        <position position="140"/>
    </location>
</feature>
<dbReference type="SUPFAM" id="SSF48445">
    <property type="entry name" value="14-3-3 protein"/>
    <property type="match status" value="1"/>
</dbReference>
<gene>
    <name evidence="4" type="ORF">CONPUDRAFT_136622</name>
</gene>
<reference evidence="5" key="1">
    <citation type="journal article" date="2012" name="Science">
        <title>The Paleozoic origin of enzymatic lignin decomposition reconstructed from 31 fungal genomes.</title>
        <authorList>
            <person name="Floudas D."/>
            <person name="Binder M."/>
            <person name="Riley R."/>
            <person name="Barry K."/>
            <person name="Blanchette R.A."/>
            <person name="Henrissat B."/>
            <person name="Martinez A.T."/>
            <person name="Otillar R."/>
            <person name="Spatafora J.W."/>
            <person name="Yadav J.S."/>
            <person name="Aerts A."/>
            <person name="Benoit I."/>
            <person name="Boyd A."/>
            <person name="Carlson A."/>
            <person name="Copeland A."/>
            <person name="Coutinho P.M."/>
            <person name="de Vries R.P."/>
            <person name="Ferreira P."/>
            <person name="Findley K."/>
            <person name="Foster B."/>
            <person name="Gaskell J."/>
            <person name="Glotzer D."/>
            <person name="Gorecki P."/>
            <person name="Heitman J."/>
            <person name="Hesse C."/>
            <person name="Hori C."/>
            <person name="Igarashi K."/>
            <person name="Jurgens J.A."/>
            <person name="Kallen N."/>
            <person name="Kersten P."/>
            <person name="Kohler A."/>
            <person name="Kuees U."/>
            <person name="Kumar T.K.A."/>
            <person name="Kuo A."/>
            <person name="LaButti K."/>
            <person name="Larrondo L.F."/>
            <person name="Lindquist E."/>
            <person name="Ling A."/>
            <person name="Lombard V."/>
            <person name="Lucas S."/>
            <person name="Lundell T."/>
            <person name="Martin R."/>
            <person name="McLaughlin D.J."/>
            <person name="Morgenstern I."/>
            <person name="Morin E."/>
            <person name="Murat C."/>
            <person name="Nagy L.G."/>
            <person name="Nolan M."/>
            <person name="Ohm R.A."/>
            <person name="Patyshakuliyeva A."/>
            <person name="Rokas A."/>
            <person name="Ruiz-Duenas F.J."/>
            <person name="Sabat G."/>
            <person name="Salamov A."/>
            <person name="Samejima M."/>
            <person name="Schmutz J."/>
            <person name="Slot J.C."/>
            <person name="St John F."/>
            <person name="Stenlid J."/>
            <person name="Sun H."/>
            <person name="Sun S."/>
            <person name="Syed K."/>
            <person name="Tsang A."/>
            <person name="Wiebenga A."/>
            <person name="Young D."/>
            <person name="Pisabarro A."/>
            <person name="Eastwood D.C."/>
            <person name="Martin F."/>
            <person name="Cullen D."/>
            <person name="Grigoriev I.V."/>
            <person name="Hibbett D.S."/>
        </authorList>
    </citation>
    <scope>NUCLEOTIDE SEQUENCE [LARGE SCALE GENOMIC DNA]</scope>
    <source>
        <strain evidence="5">RWD-64-598 SS2</strain>
    </source>
</reference>
<comment type="caution">
    <text evidence="4">The sequence shown here is derived from an EMBL/GenBank/DDBJ whole genome shotgun (WGS) entry which is preliminary data.</text>
</comment>
<dbReference type="SMART" id="SM00101">
    <property type="entry name" value="14_3_3"/>
    <property type="match status" value="1"/>
</dbReference>
<dbReference type="GeneID" id="19200928"/>
<dbReference type="OrthoDB" id="10260625at2759"/>
<keyword evidence="5" id="KW-1185">Reference proteome</keyword>
<proteinExistence type="inferred from homology"/>
<evidence type="ECO:0000256" key="2">
    <source>
        <dbReference type="PIRSR" id="PIRSR000868-1"/>
    </source>
</evidence>
<dbReference type="InterPro" id="IPR023409">
    <property type="entry name" value="14-3-3_CS"/>
</dbReference>
<sequence>MSPASVRITSRSQYLLIAKVAEEAERWEDIVIQIKGIIQTFGSLTVDERNLLSVAYKNITNKLRNSWRIVDSLEQLETSRPADRSKRQVLLIHRERRRIERELSDVCLDIVRLLDDKLVSTATPGEETVFYLKMRGDYYRYLFEFAEPKDRNRYADLSLTAYKFAYKHAMAMLDAMHPTRLGLALNFAVYYHDVQKSPERACHLGKHAFDEAVSNLDENFPEDTMRDSMMILRLLRDDLIIWSEEIQKGDGVSAS</sequence>
<feature type="domain" description="14-3-3" evidence="3">
    <location>
        <begin position="11"/>
        <end position="254"/>
    </location>
</feature>
<dbReference type="CDD" id="cd08774">
    <property type="entry name" value="14-3-3"/>
    <property type="match status" value="1"/>
</dbReference>
<dbReference type="InterPro" id="IPR000308">
    <property type="entry name" value="14-3-3"/>
</dbReference>
<dbReference type="PROSITE" id="PS00796">
    <property type="entry name" value="1433_1"/>
    <property type="match status" value="1"/>
</dbReference>
<name>A0A5M3MSC2_CONPW</name>
<dbReference type="PRINTS" id="PR00305">
    <property type="entry name" value="1433ZETA"/>
</dbReference>
<dbReference type="KEGG" id="cput:CONPUDRAFT_136622"/>
<feature type="site" description="Interaction with phosphoserine on interacting protein" evidence="2">
    <location>
        <position position="64"/>
    </location>
</feature>
<dbReference type="RefSeq" id="XP_007767863.1">
    <property type="nucleotide sequence ID" value="XM_007769673.1"/>
</dbReference>
<evidence type="ECO:0000313" key="5">
    <source>
        <dbReference type="Proteomes" id="UP000053558"/>
    </source>
</evidence>
<evidence type="ECO:0000313" key="4">
    <source>
        <dbReference type="EMBL" id="EIW82058.1"/>
    </source>
</evidence>
<evidence type="ECO:0000256" key="1">
    <source>
        <dbReference type="ARBA" id="ARBA00006141"/>
    </source>
</evidence>